<dbReference type="Proteomes" id="UP000054270">
    <property type="component" value="Unassembled WGS sequence"/>
</dbReference>
<feature type="region of interest" description="Disordered" evidence="1">
    <location>
        <begin position="79"/>
        <end position="98"/>
    </location>
</feature>
<proteinExistence type="predicted"/>
<gene>
    <name evidence="2" type="ORF">HYPSUDRAFT_48147</name>
</gene>
<dbReference type="AlphaFoldDB" id="A0A0D2NG50"/>
<keyword evidence="3" id="KW-1185">Reference proteome</keyword>
<reference evidence="3" key="1">
    <citation type="submission" date="2014-04" db="EMBL/GenBank/DDBJ databases">
        <title>Evolutionary Origins and Diversification of the Mycorrhizal Mutualists.</title>
        <authorList>
            <consortium name="DOE Joint Genome Institute"/>
            <consortium name="Mycorrhizal Genomics Consortium"/>
            <person name="Kohler A."/>
            <person name="Kuo A."/>
            <person name="Nagy L.G."/>
            <person name="Floudas D."/>
            <person name="Copeland A."/>
            <person name="Barry K.W."/>
            <person name="Cichocki N."/>
            <person name="Veneault-Fourrey C."/>
            <person name="LaButti K."/>
            <person name="Lindquist E.A."/>
            <person name="Lipzen A."/>
            <person name="Lundell T."/>
            <person name="Morin E."/>
            <person name="Murat C."/>
            <person name="Riley R."/>
            <person name="Ohm R."/>
            <person name="Sun H."/>
            <person name="Tunlid A."/>
            <person name="Henrissat B."/>
            <person name="Grigoriev I.V."/>
            <person name="Hibbett D.S."/>
            <person name="Martin F."/>
        </authorList>
    </citation>
    <scope>NUCLEOTIDE SEQUENCE [LARGE SCALE GENOMIC DNA]</scope>
    <source>
        <strain evidence="3">FD-334 SS-4</strain>
    </source>
</reference>
<dbReference type="OrthoDB" id="3188866at2759"/>
<accession>A0A0D2NG50</accession>
<name>A0A0D2NG50_HYPSF</name>
<dbReference type="STRING" id="945553.A0A0D2NG50"/>
<evidence type="ECO:0000313" key="2">
    <source>
        <dbReference type="EMBL" id="KJA15626.1"/>
    </source>
</evidence>
<organism evidence="2 3">
    <name type="scientific">Hypholoma sublateritium (strain FD-334 SS-4)</name>
    <dbReference type="NCBI Taxonomy" id="945553"/>
    <lineage>
        <taxon>Eukaryota</taxon>
        <taxon>Fungi</taxon>
        <taxon>Dikarya</taxon>
        <taxon>Basidiomycota</taxon>
        <taxon>Agaricomycotina</taxon>
        <taxon>Agaricomycetes</taxon>
        <taxon>Agaricomycetidae</taxon>
        <taxon>Agaricales</taxon>
        <taxon>Agaricineae</taxon>
        <taxon>Strophariaceae</taxon>
        <taxon>Hypholoma</taxon>
    </lineage>
</organism>
<dbReference type="OMA" id="RLYCPSI"/>
<protein>
    <recommendedName>
        <fullName evidence="4">F-box domain-containing protein</fullName>
    </recommendedName>
</protein>
<evidence type="ECO:0008006" key="4">
    <source>
        <dbReference type="Google" id="ProtNLM"/>
    </source>
</evidence>
<evidence type="ECO:0000313" key="3">
    <source>
        <dbReference type="Proteomes" id="UP000054270"/>
    </source>
</evidence>
<dbReference type="EMBL" id="KN817639">
    <property type="protein sequence ID" value="KJA15626.1"/>
    <property type="molecule type" value="Genomic_DNA"/>
</dbReference>
<evidence type="ECO:0000256" key="1">
    <source>
        <dbReference type="SAM" id="MobiDB-lite"/>
    </source>
</evidence>
<sequence>MDLTLEAYRSIVKYVGSRADIATLCGVSKGFRHVAERALYNTLFMRNDQETTTILCTTLTTTPHLARHVDALTISASDDEISGHSESDDYDEDERPAAPEMNWPAISRALEKTTRLRYLNIHVSHADRALSWVLEKSTFRLRRFHCEFDWDKALVAFLDRQVELEDLFVVDYRDSQDTHTETSNLTDPPSDCLRISSDSMPKLSILDCTFSEAAMAIVPGRPITHLKTCFSTDELTAKRREMSAMLSKVGLSTSPLRSLDIGDSSYTDTFSSELLTAIAHTRSPVMAELKHLGTLVLPIDGRERLQFYGLLMRFPKIQSVEFEVTEWDPPPSSSAALRALAGELRLYTPSVTRVVFVQDFDRTVVTATNGICRVDREISSDLHWREK</sequence>